<dbReference type="STRING" id="1184609.KILIM_044_00100"/>
<evidence type="ECO:0000313" key="2">
    <source>
        <dbReference type="Proteomes" id="UP000008366"/>
    </source>
</evidence>
<accession>K6WRZ3</accession>
<sequence length="218" mass="23944">MGAGRLSDTEVRYVDADGMHVDTSVAAVDAARLMTALPVRRIRSRAGQRHRPGLFWSATTRGHVPYESRLELDRLWLADFDPAVSWIAAQPMLLSGRDRDRLRRHVPDLLLTRTGLKPLVVDVKPAVFAARPEVAEVFAWTSRVCSAAGWDYEVWTGGDPIVLANVRSLSVVRRFVNGTPPGSVCMDRWSAMARAWDGSCPVDLSSPLTAAALQKASP</sequence>
<evidence type="ECO:0000313" key="1">
    <source>
        <dbReference type="EMBL" id="GAB96621.1"/>
    </source>
</evidence>
<dbReference type="AlphaFoldDB" id="K6WRZ3"/>
<dbReference type="InterPro" id="IPR048000">
    <property type="entry name" value="TnsA-like"/>
</dbReference>
<reference evidence="1 2" key="1">
    <citation type="submission" date="2012-08" db="EMBL/GenBank/DDBJ databases">
        <title>Whole genome shotgun sequence of Kineosphaera limosa NBRC 100340.</title>
        <authorList>
            <person name="Yoshida I."/>
            <person name="Isaki S."/>
            <person name="Hosoyama A."/>
            <person name="Tsuchikane K."/>
            <person name="Katsumata H."/>
            <person name="Ando Y."/>
            <person name="Ohji S."/>
            <person name="Hamada M."/>
            <person name="Tamura T."/>
            <person name="Yamazoe A."/>
            <person name="Yamazaki S."/>
            <person name="Fujita N."/>
        </authorList>
    </citation>
    <scope>NUCLEOTIDE SEQUENCE [LARGE SCALE GENOMIC DNA]</scope>
    <source>
        <strain evidence="1 2">NBRC 100340</strain>
    </source>
</reference>
<dbReference type="NCBIfam" id="NF033179">
    <property type="entry name" value="TnsA_like_Actin"/>
    <property type="match status" value="1"/>
</dbReference>
<name>K6WRZ3_9MICO</name>
<dbReference type="EMBL" id="BAHD01000044">
    <property type="protein sequence ID" value="GAB96621.1"/>
    <property type="molecule type" value="Genomic_DNA"/>
</dbReference>
<protein>
    <recommendedName>
        <fullName evidence="3">TnsA endonuclease N-terminal domain-containing protein</fullName>
    </recommendedName>
</protein>
<dbReference type="OrthoDB" id="3403133at2"/>
<organism evidence="1 2">
    <name type="scientific">Kineosphaera limosa NBRC 100340</name>
    <dbReference type="NCBI Taxonomy" id="1184609"/>
    <lineage>
        <taxon>Bacteria</taxon>
        <taxon>Bacillati</taxon>
        <taxon>Actinomycetota</taxon>
        <taxon>Actinomycetes</taxon>
        <taxon>Micrococcales</taxon>
        <taxon>Dermatophilaceae</taxon>
        <taxon>Kineosphaera</taxon>
    </lineage>
</organism>
<dbReference type="eggNOG" id="ENOG50332IR">
    <property type="taxonomic scope" value="Bacteria"/>
</dbReference>
<gene>
    <name evidence="1" type="ORF">KILIM_044_00100</name>
</gene>
<comment type="caution">
    <text evidence="1">The sequence shown here is derived from an EMBL/GenBank/DDBJ whole genome shotgun (WGS) entry which is preliminary data.</text>
</comment>
<dbReference type="Proteomes" id="UP000008366">
    <property type="component" value="Unassembled WGS sequence"/>
</dbReference>
<evidence type="ECO:0008006" key="3">
    <source>
        <dbReference type="Google" id="ProtNLM"/>
    </source>
</evidence>
<proteinExistence type="predicted"/>
<keyword evidence="2" id="KW-1185">Reference proteome</keyword>